<sequence>MAKQGTVSGDRSWLEYPRGAVRLTSLRDVQCSAGEYVSLAEILDAGHITEALLTTFQLDGDWLLSHFPPTTPLTLVANDASSLDTAPTRARITIVQPEMVVPRVQIVHSKIMILFYAARMRLVVATANLVEDEWSVMHNAVFLQDFPLDPSIVFAANEFSTSLAYSLHDLSIPYGIIARLNNVDFSAATARIVTTVPTGEPRRHMNMTSYGMLRLAHVVRESQKNANSQAKAFEPDARLFCASSSLGKLDIPWLRDLYLCAHGLDPQPLSLGTRQQMVPSALVDIALGFHTHSQVTACRFGPQCGRYIMARRDTYDAATFPKDMLFHLEPRVSGALVHAKAIVARTGVEQKTGWVYIGSHNCTPAAWGRLFYNGVPYFNNYEFGVVLPNV</sequence>
<keyword evidence="3" id="KW-0540">Nuclease</keyword>
<dbReference type="GO" id="GO:0006281">
    <property type="term" value="P:DNA repair"/>
    <property type="evidence" value="ECO:0007669"/>
    <property type="project" value="UniProtKB-KW"/>
</dbReference>
<dbReference type="GO" id="GO:0003690">
    <property type="term" value="F:double-stranded DNA binding"/>
    <property type="evidence" value="ECO:0007669"/>
    <property type="project" value="TreeGrafter"/>
</dbReference>
<keyword evidence="5" id="KW-0378">Hydrolase</keyword>
<keyword evidence="4" id="KW-0227">DNA damage</keyword>
<feature type="binding site" evidence="10">
    <location>
        <position position="110"/>
    </location>
    <ligand>
        <name>substrate</name>
    </ligand>
</feature>
<proteinExistence type="inferred from homology"/>
<gene>
    <name evidence="11" type="ORF">LPJ61_006433</name>
</gene>
<evidence type="ECO:0000256" key="2">
    <source>
        <dbReference type="ARBA" id="ARBA00010205"/>
    </source>
</evidence>
<evidence type="ECO:0000313" key="12">
    <source>
        <dbReference type="Proteomes" id="UP001143981"/>
    </source>
</evidence>
<protein>
    <recommendedName>
        <fullName evidence="13">Phospholipase D/nuclease</fullName>
    </recommendedName>
</protein>
<dbReference type="PANTHER" id="PTHR12415:SF0">
    <property type="entry name" value="TYROSYL-DNA PHOSPHODIESTERASE 1"/>
    <property type="match status" value="1"/>
</dbReference>
<evidence type="ECO:0000256" key="9">
    <source>
        <dbReference type="PIRSR" id="PIRSR610347-1"/>
    </source>
</evidence>
<dbReference type="InterPro" id="IPR010347">
    <property type="entry name" value="Tdp1"/>
</dbReference>
<evidence type="ECO:0000256" key="3">
    <source>
        <dbReference type="ARBA" id="ARBA00022722"/>
    </source>
</evidence>
<evidence type="ECO:0000256" key="10">
    <source>
        <dbReference type="PIRSR" id="PIRSR610347-2"/>
    </source>
</evidence>
<dbReference type="GO" id="GO:0003697">
    <property type="term" value="F:single-stranded DNA binding"/>
    <property type="evidence" value="ECO:0007669"/>
    <property type="project" value="TreeGrafter"/>
</dbReference>
<name>A0A9W8CPJ4_9FUNG</name>
<accession>A0A9W8CPJ4</accession>
<dbReference type="AlphaFoldDB" id="A0A9W8CPJ4"/>
<dbReference type="Gene3D" id="3.30.870.10">
    <property type="entry name" value="Endonuclease Chain A"/>
    <property type="match status" value="2"/>
</dbReference>
<comment type="subcellular location">
    <subcellularLocation>
        <location evidence="1">Nucleus</location>
    </subcellularLocation>
</comment>
<evidence type="ECO:0000256" key="6">
    <source>
        <dbReference type="ARBA" id="ARBA00022839"/>
    </source>
</evidence>
<evidence type="ECO:0000256" key="7">
    <source>
        <dbReference type="ARBA" id="ARBA00023204"/>
    </source>
</evidence>
<keyword evidence="12" id="KW-1185">Reference proteome</keyword>
<dbReference type="PANTHER" id="PTHR12415">
    <property type="entry name" value="TYROSYL-DNA PHOSPHODIESTERASE 1"/>
    <property type="match status" value="1"/>
</dbReference>
<evidence type="ECO:0000256" key="5">
    <source>
        <dbReference type="ARBA" id="ARBA00022801"/>
    </source>
</evidence>
<dbReference type="Pfam" id="PF06087">
    <property type="entry name" value="Tyr-DNA_phospho"/>
    <property type="match status" value="1"/>
</dbReference>
<keyword evidence="6" id="KW-0269">Exonuclease</keyword>
<dbReference type="EMBL" id="JANBOI010003130">
    <property type="protein sequence ID" value="KAJ1718902.1"/>
    <property type="molecule type" value="Genomic_DNA"/>
</dbReference>
<keyword evidence="7" id="KW-0234">DNA repair</keyword>
<dbReference type="OrthoDB" id="47785at2759"/>
<evidence type="ECO:0000256" key="8">
    <source>
        <dbReference type="ARBA" id="ARBA00023242"/>
    </source>
</evidence>
<evidence type="ECO:0000256" key="4">
    <source>
        <dbReference type="ARBA" id="ARBA00022763"/>
    </source>
</evidence>
<evidence type="ECO:0000256" key="1">
    <source>
        <dbReference type="ARBA" id="ARBA00004123"/>
    </source>
</evidence>
<evidence type="ECO:0008006" key="13">
    <source>
        <dbReference type="Google" id="ProtNLM"/>
    </source>
</evidence>
<dbReference type="SUPFAM" id="SSF56024">
    <property type="entry name" value="Phospholipase D/nuclease"/>
    <property type="match status" value="2"/>
</dbReference>
<feature type="active site" description="Proton donor/acceptor" evidence="9">
    <location>
        <position position="338"/>
    </location>
</feature>
<feature type="binding site" evidence="10">
    <location>
        <position position="340"/>
    </location>
    <ligand>
        <name>substrate</name>
    </ligand>
</feature>
<feature type="active site" description="Nucleophile" evidence="9">
    <location>
        <position position="108"/>
    </location>
</feature>
<evidence type="ECO:0000313" key="11">
    <source>
        <dbReference type="EMBL" id="KAJ1718902.1"/>
    </source>
</evidence>
<dbReference type="CDD" id="cd09122">
    <property type="entry name" value="PLDc_Tdp1_1"/>
    <property type="match status" value="1"/>
</dbReference>
<organism evidence="11 12">
    <name type="scientific">Coemansia biformis</name>
    <dbReference type="NCBI Taxonomy" id="1286918"/>
    <lineage>
        <taxon>Eukaryota</taxon>
        <taxon>Fungi</taxon>
        <taxon>Fungi incertae sedis</taxon>
        <taxon>Zoopagomycota</taxon>
        <taxon>Kickxellomycotina</taxon>
        <taxon>Kickxellomycetes</taxon>
        <taxon>Kickxellales</taxon>
        <taxon>Kickxellaceae</taxon>
        <taxon>Coemansia</taxon>
    </lineage>
</organism>
<comment type="caution">
    <text evidence="11">The sequence shown here is derived from an EMBL/GenBank/DDBJ whole genome shotgun (WGS) entry which is preliminary data.</text>
</comment>
<dbReference type="Proteomes" id="UP001143981">
    <property type="component" value="Unassembled WGS sequence"/>
</dbReference>
<reference evidence="11" key="1">
    <citation type="submission" date="2022-07" db="EMBL/GenBank/DDBJ databases">
        <title>Phylogenomic reconstructions and comparative analyses of Kickxellomycotina fungi.</title>
        <authorList>
            <person name="Reynolds N.K."/>
            <person name="Stajich J.E."/>
            <person name="Barry K."/>
            <person name="Grigoriev I.V."/>
            <person name="Crous P."/>
            <person name="Smith M.E."/>
        </authorList>
    </citation>
    <scope>NUCLEOTIDE SEQUENCE</scope>
    <source>
        <strain evidence="11">BCRC 34381</strain>
    </source>
</reference>
<dbReference type="GO" id="GO:0005634">
    <property type="term" value="C:nucleus"/>
    <property type="evidence" value="ECO:0007669"/>
    <property type="project" value="UniProtKB-SubCell"/>
</dbReference>
<comment type="similarity">
    <text evidence="2">Belongs to the tyrosyl-DNA phosphodiesterase family.</text>
</comment>
<keyword evidence="8" id="KW-0539">Nucleus</keyword>
<feature type="non-terminal residue" evidence="11">
    <location>
        <position position="390"/>
    </location>
</feature>
<dbReference type="GO" id="GO:0004527">
    <property type="term" value="F:exonuclease activity"/>
    <property type="evidence" value="ECO:0007669"/>
    <property type="project" value="UniProtKB-KW"/>
</dbReference>
<dbReference type="GO" id="GO:0017005">
    <property type="term" value="F:3'-tyrosyl-DNA phosphodiesterase activity"/>
    <property type="evidence" value="ECO:0007669"/>
    <property type="project" value="TreeGrafter"/>
</dbReference>